<reference evidence="1" key="1">
    <citation type="journal article" date="2019" name="Microbiol. Resour. Announc.">
        <title>Complete Genome Sequence of Rubrobacter xylanophilus Strain AA3-22, Isolated from Arima Onsen in Japan.</title>
        <authorList>
            <person name="Tomariguchi N."/>
            <person name="Miyazaki K."/>
        </authorList>
    </citation>
    <scope>NUCLEOTIDE SEQUENCE [LARGE SCALE GENOMIC DNA]</scope>
    <source>
        <strain evidence="1">AA3-22</strain>
    </source>
</reference>
<dbReference type="PANTHER" id="PTHR10704">
    <property type="entry name" value="CARBOHYDRATE SULFOTRANSFERASE"/>
    <property type="match status" value="1"/>
</dbReference>
<keyword evidence="1" id="KW-0808">Transferase</keyword>
<dbReference type="InterPro" id="IPR027417">
    <property type="entry name" value="P-loop_NTPase"/>
</dbReference>
<evidence type="ECO:0000313" key="2">
    <source>
        <dbReference type="Proteomes" id="UP000318065"/>
    </source>
</evidence>
<proteinExistence type="predicted"/>
<dbReference type="Pfam" id="PF13469">
    <property type="entry name" value="Sulfotransfer_3"/>
    <property type="match status" value="1"/>
</dbReference>
<accession>A0A510HL11</accession>
<dbReference type="GO" id="GO:0006044">
    <property type="term" value="P:N-acetylglucosamine metabolic process"/>
    <property type="evidence" value="ECO:0007669"/>
    <property type="project" value="TreeGrafter"/>
</dbReference>
<dbReference type="EMBL" id="AP019791">
    <property type="protein sequence ID" value="BBL80005.1"/>
    <property type="molecule type" value="Genomic_DNA"/>
</dbReference>
<name>A0A510HL11_9ACTN</name>
<organism evidence="1 2">
    <name type="scientific">Rubrobacter xylanophilus</name>
    <dbReference type="NCBI Taxonomy" id="49319"/>
    <lineage>
        <taxon>Bacteria</taxon>
        <taxon>Bacillati</taxon>
        <taxon>Actinomycetota</taxon>
        <taxon>Rubrobacteria</taxon>
        <taxon>Rubrobacterales</taxon>
        <taxon>Rubrobacteraceae</taxon>
        <taxon>Rubrobacter</taxon>
    </lineage>
</organism>
<dbReference type="GO" id="GO:0006790">
    <property type="term" value="P:sulfur compound metabolic process"/>
    <property type="evidence" value="ECO:0007669"/>
    <property type="project" value="TreeGrafter"/>
</dbReference>
<dbReference type="RefSeq" id="WP_172620769.1">
    <property type="nucleotide sequence ID" value="NZ_AP019791.1"/>
</dbReference>
<dbReference type="InterPro" id="IPR051135">
    <property type="entry name" value="Gal/GlcNAc/GalNAc_ST"/>
</dbReference>
<dbReference type="PANTHER" id="PTHR10704:SF5">
    <property type="entry name" value="CARBOHYDRATE SULFOTRANSFERASE 7"/>
    <property type="match status" value="1"/>
</dbReference>
<keyword evidence="2" id="KW-1185">Reference proteome</keyword>
<dbReference type="GO" id="GO:0001517">
    <property type="term" value="F:N-acetylglucosamine 6-O-sulfotransferase activity"/>
    <property type="evidence" value="ECO:0007669"/>
    <property type="project" value="TreeGrafter"/>
</dbReference>
<evidence type="ECO:0000313" key="1">
    <source>
        <dbReference type="EMBL" id="BBL80005.1"/>
    </source>
</evidence>
<dbReference type="AlphaFoldDB" id="A0A510HL11"/>
<dbReference type="Proteomes" id="UP000318065">
    <property type="component" value="Chromosome"/>
</dbReference>
<gene>
    <name evidence="1" type="ORF">RxyAA322_18590</name>
</gene>
<dbReference type="GO" id="GO:0008459">
    <property type="term" value="F:chondroitin 6-sulfotransferase activity"/>
    <property type="evidence" value="ECO:0007669"/>
    <property type="project" value="TreeGrafter"/>
</dbReference>
<sequence length="308" mass="34366">MDGLKVLYVAGLGRSGSTILANSLGQVEGFFSAGELNFIWKHNVLENRLCGCGTPFRECPVWREVFERAFGGMDAVDARRMISLQASGARTRHVLPMLLPAGRRRIAARLREYLANTGRLYRAMAEVTGSRVIVDSSKEPAYGYAVGMVPGVDLRVVHLVRDPRAAAYSWLKKKEQPDSEMRRYMFRMGPARSAVLWDAWNLSAEALWRNGRYLRLRYEDFVAEPGPNLRSILDFAGEPGADLPLVGEREVKLGISHTVSGNPNRFETGAVELRPDERWRSGMSPRDRAVATALTLPLLPHYGYSLTG</sequence>
<dbReference type="Gene3D" id="3.40.50.300">
    <property type="entry name" value="P-loop containing nucleotide triphosphate hydrolases"/>
    <property type="match status" value="1"/>
</dbReference>
<protein>
    <submittedName>
        <fullName evidence="1">Sulfotransferase</fullName>
    </submittedName>
</protein>
<dbReference type="SUPFAM" id="SSF52540">
    <property type="entry name" value="P-loop containing nucleoside triphosphate hydrolases"/>
    <property type="match status" value="1"/>
</dbReference>